<keyword evidence="1" id="KW-1133">Transmembrane helix</keyword>
<evidence type="ECO:0000256" key="1">
    <source>
        <dbReference type="SAM" id="Phobius"/>
    </source>
</evidence>
<keyword evidence="4" id="KW-1185">Reference proteome</keyword>
<feature type="transmembrane region" description="Helical" evidence="1">
    <location>
        <begin position="965"/>
        <end position="986"/>
    </location>
</feature>
<feature type="chain" id="PRO_5047366268" evidence="2">
    <location>
        <begin position="21"/>
        <end position="987"/>
    </location>
</feature>
<gene>
    <name evidence="3" type="ORF">M0813_18194</name>
</gene>
<accession>A0ABQ8YTE2</accession>
<keyword evidence="2" id="KW-0732">Signal</keyword>
<sequence length="987" mass="111946">MKLCLFIVITLICFAKFSLSSDCSGSPTLIGETMVLQTGSTNLGITRSANGKGFNTVGWRNCKTKSCSKLNSYSSKTSDKYPQESFESGGITKLETIRLTNGQMLQSFIQTHGGEDANENHWYAQYINEEGETEGERIKLASFLTLRHPFSTKIIPRVSYSGGGFIAIWKNYLNDFQANKTFVQLFSNEGYREGPLSPICMDPSDDCWDPSITEFGDGTFAVGYHYLNSSLTNVIGRIEFFTQDGSFSDRAEVIPQETNDISNFQIVSSDYASKTNYWCLWMYTGYYQHDTNEPEKSGIYAQVRSISDNSIIQPQFQIDKTNAFNQINFKTLVLVDPTDTENQNLLIVWETKHSDGQSLNIQYSVYNFESYDAVVDDKGVNTHVSSDQYNPVFTLFENGKFIIAWNSNGQDSDGTAVSARIFSASGSAFTSEFRVNLDESGDQYVQSLLPLDDEHCVVFYLDEGSSKQKLIYQKIDQNGEKVDSAVEVSSWDASANYEHYSPPSLINGLESEDFFAFYLDVYKASGYYWKDYDFDGNLVTDAILISNYLEYKTHDQLNREQISLITLTNTNIAFLRSTSTDPDEENPTSNTYNLNLQYIESSGDKYLSDTEINKHKYLNKEFSTIQLYGDNFFVVWEYLDGTYNHPILKGCLLDNDGNIVKSEFKIHSDRQQSQMNPSLSSLPALKNKKNFIIVYQVNEFDNSGYGIVRKIYDNDLEEISEELQVNNYTLNDQDNPKISSFSNLISKRAVVIWSSFDQHQTGEGYDIYGQILRYDSSLYGNEIFISTNTDEKQDTDVSLITLSSDHFLVSWVSSFINGSSPRIKATIQDNFGNSLYGIMDPTDNTDGWDEINPQILALDCGSWVISWSSDTSNNGIYDSTFFRVFSNDGTPLISKENLITSRQHSVPPSIFKLSEYRFLIIYDSKPEQENILYGKIYTMDESEPDPTPLFTPTPRPETSEKSSMAVVNFYSSKLLLFIFSTLFLFLI</sequence>
<organism evidence="3 4">
    <name type="scientific">Anaeramoeba flamelloides</name>
    <dbReference type="NCBI Taxonomy" id="1746091"/>
    <lineage>
        <taxon>Eukaryota</taxon>
        <taxon>Metamonada</taxon>
        <taxon>Anaeramoebidae</taxon>
        <taxon>Anaeramoeba</taxon>
    </lineage>
</organism>
<evidence type="ECO:0000256" key="2">
    <source>
        <dbReference type="SAM" id="SignalP"/>
    </source>
</evidence>
<reference evidence="3" key="1">
    <citation type="submission" date="2022-08" db="EMBL/GenBank/DDBJ databases">
        <title>Novel sulfate-reducing endosymbionts in the free-living metamonad Anaeramoeba.</title>
        <authorList>
            <person name="Jerlstrom-Hultqvist J."/>
            <person name="Cepicka I."/>
            <person name="Gallot-Lavallee L."/>
            <person name="Salas-Leiva D."/>
            <person name="Curtis B.A."/>
            <person name="Zahonova K."/>
            <person name="Pipaliya S."/>
            <person name="Dacks J."/>
            <person name="Roger A.J."/>
        </authorList>
    </citation>
    <scope>NUCLEOTIDE SEQUENCE</scope>
    <source>
        <strain evidence="3">Schooner1</strain>
    </source>
</reference>
<name>A0ABQ8YTE2_9EUKA</name>
<evidence type="ECO:0000313" key="3">
    <source>
        <dbReference type="EMBL" id="KAJ6247894.1"/>
    </source>
</evidence>
<keyword evidence="1" id="KW-0472">Membrane</keyword>
<evidence type="ECO:0000313" key="4">
    <source>
        <dbReference type="Proteomes" id="UP001150062"/>
    </source>
</evidence>
<protein>
    <submittedName>
        <fullName evidence="3">Uncharacterized protein</fullName>
    </submittedName>
</protein>
<feature type="signal peptide" evidence="2">
    <location>
        <begin position="1"/>
        <end position="20"/>
    </location>
</feature>
<comment type="caution">
    <text evidence="3">The sequence shown here is derived from an EMBL/GenBank/DDBJ whole genome shotgun (WGS) entry which is preliminary data.</text>
</comment>
<dbReference type="Proteomes" id="UP001150062">
    <property type="component" value="Unassembled WGS sequence"/>
</dbReference>
<dbReference type="EMBL" id="JAOAOG010000120">
    <property type="protein sequence ID" value="KAJ6247894.1"/>
    <property type="molecule type" value="Genomic_DNA"/>
</dbReference>
<keyword evidence="1" id="KW-0812">Transmembrane</keyword>
<proteinExistence type="predicted"/>